<sequence length="150" mass="15497">MGQRRWARRGLGWAWASRACTGLRAGGRGGWWGALQAGGAERWRRSGRVDVRGMEELRCEAAPAGVAGGGEAVVGEQGTPGERSRRAGRRGGDEETRGRTRAEEGAGAVGGESGAGEERGGAGGGVAGGELDGARWRSKAARGERKRRAG</sequence>
<proteinExistence type="predicted"/>
<dbReference type="EMBL" id="CM000882">
    <property type="protein sequence ID" value="PNT67307.1"/>
    <property type="molecule type" value="Genomic_DNA"/>
</dbReference>
<organism evidence="3">
    <name type="scientific">Brachypodium distachyon</name>
    <name type="common">Purple false brome</name>
    <name type="synonym">Trachynia distachya</name>
    <dbReference type="NCBI Taxonomy" id="15368"/>
    <lineage>
        <taxon>Eukaryota</taxon>
        <taxon>Viridiplantae</taxon>
        <taxon>Streptophyta</taxon>
        <taxon>Embryophyta</taxon>
        <taxon>Tracheophyta</taxon>
        <taxon>Spermatophyta</taxon>
        <taxon>Magnoliopsida</taxon>
        <taxon>Liliopsida</taxon>
        <taxon>Poales</taxon>
        <taxon>Poaceae</taxon>
        <taxon>BOP clade</taxon>
        <taxon>Pooideae</taxon>
        <taxon>Stipodae</taxon>
        <taxon>Brachypodieae</taxon>
        <taxon>Brachypodium</taxon>
    </lineage>
</organism>
<protein>
    <submittedName>
        <fullName evidence="3 4">Uncharacterized protein</fullName>
    </submittedName>
</protein>
<feature type="compositionally biased region" description="Gly residues" evidence="1">
    <location>
        <begin position="121"/>
        <end position="131"/>
    </location>
</feature>
<name>A0A2K2CZ51_BRADI</name>
<dbReference type="AlphaFoldDB" id="A0A2K2CZ51"/>
<keyword evidence="5" id="KW-1185">Reference proteome</keyword>
<dbReference type="EnsemblPlants" id="PNT67307">
    <property type="protein sequence ID" value="PNT67307"/>
    <property type="gene ID" value="BRADI_3g24425v3"/>
</dbReference>
<dbReference type="Proteomes" id="UP000008810">
    <property type="component" value="Chromosome 3"/>
</dbReference>
<reference evidence="3 4" key="1">
    <citation type="journal article" date="2010" name="Nature">
        <title>Genome sequencing and analysis of the model grass Brachypodium distachyon.</title>
        <authorList>
            <consortium name="International Brachypodium Initiative"/>
        </authorList>
    </citation>
    <scope>NUCLEOTIDE SEQUENCE [LARGE SCALE GENOMIC DNA]</scope>
    <source>
        <strain evidence="3 4">Bd21</strain>
    </source>
</reference>
<evidence type="ECO:0000313" key="5">
    <source>
        <dbReference type="Proteomes" id="UP000008810"/>
    </source>
</evidence>
<dbReference type="InParanoid" id="A0A2K2CZ51"/>
<accession>A0A2K2CZ51</accession>
<feature type="region of interest" description="Disordered" evidence="1">
    <location>
        <begin position="63"/>
        <end position="150"/>
    </location>
</feature>
<evidence type="ECO:0000313" key="3">
    <source>
        <dbReference type="EMBL" id="PNT67307.1"/>
    </source>
</evidence>
<evidence type="ECO:0000256" key="1">
    <source>
        <dbReference type="SAM" id="MobiDB-lite"/>
    </source>
</evidence>
<dbReference type="Gramene" id="PNT67307">
    <property type="protein sequence ID" value="PNT67307"/>
    <property type="gene ID" value="BRADI_3g24425v3"/>
</dbReference>
<evidence type="ECO:0000313" key="4">
    <source>
        <dbReference type="EnsemblPlants" id="PNT67307"/>
    </source>
</evidence>
<feature type="signal peptide" evidence="2">
    <location>
        <begin position="1"/>
        <end position="22"/>
    </location>
</feature>
<keyword evidence="2" id="KW-0732">Signal</keyword>
<reference evidence="3" key="2">
    <citation type="submission" date="2017-06" db="EMBL/GenBank/DDBJ databases">
        <title>WGS assembly of Brachypodium distachyon.</title>
        <authorList>
            <consortium name="The International Brachypodium Initiative"/>
            <person name="Lucas S."/>
            <person name="Harmon-Smith M."/>
            <person name="Lail K."/>
            <person name="Tice H."/>
            <person name="Grimwood J."/>
            <person name="Bruce D."/>
            <person name="Barry K."/>
            <person name="Shu S."/>
            <person name="Lindquist E."/>
            <person name="Wang M."/>
            <person name="Pitluck S."/>
            <person name="Vogel J.P."/>
            <person name="Garvin D.F."/>
            <person name="Mockler T.C."/>
            <person name="Schmutz J."/>
            <person name="Rokhsar D."/>
            <person name="Bevan M.W."/>
        </authorList>
    </citation>
    <scope>NUCLEOTIDE SEQUENCE</scope>
    <source>
        <strain evidence="3">Bd21</strain>
    </source>
</reference>
<evidence type="ECO:0000256" key="2">
    <source>
        <dbReference type="SAM" id="SignalP"/>
    </source>
</evidence>
<feature type="compositionally biased region" description="Basic and acidic residues" evidence="1">
    <location>
        <begin position="82"/>
        <end position="104"/>
    </location>
</feature>
<feature type="compositionally biased region" description="Basic residues" evidence="1">
    <location>
        <begin position="136"/>
        <end position="150"/>
    </location>
</feature>
<feature type="chain" id="PRO_5036043286" evidence="2">
    <location>
        <begin position="23"/>
        <end position="150"/>
    </location>
</feature>
<reference evidence="4" key="3">
    <citation type="submission" date="2018-08" db="UniProtKB">
        <authorList>
            <consortium name="EnsemblPlants"/>
        </authorList>
    </citation>
    <scope>IDENTIFICATION</scope>
    <source>
        <strain evidence="4">cv. Bd21</strain>
    </source>
</reference>
<gene>
    <name evidence="3" type="ORF">BRADI_3g24425v3</name>
</gene>